<dbReference type="EMBL" id="MLIQ01000042">
    <property type="protein sequence ID" value="OHU47136.1"/>
    <property type="molecule type" value="Genomic_DNA"/>
</dbReference>
<proteinExistence type="predicted"/>
<organism evidence="1 2">
    <name type="scientific">Mycobacteroides chelonae</name>
    <name type="common">Mycobacterium chelonae</name>
    <dbReference type="NCBI Taxonomy" id="1774"/>
    <lineage>
        <taxon>Bacteria</taxon>
        <taxon>Bacillati</taxon>
        <taxon>Actinomycetota</taxon>
        <taxon>Actinomycetes</taxon>
        <taxon>Mycobacteriales</taxon>
        <taxon>Mycobacteriaceae</taxon>
        <taxon>Mycobacteroides</taxon>
    </lineage>
</organism>
<dbReference type="AlphaFoldDB" id="A0A1S1LIA7"/>
<protein>
    <submittedName>
        <fullName evidence="1">Uncharacterized protein</fullName>
    </submittedName>
</protein>
<evidence type="ECO:0000313" key="1">
    <source>
        <dbReference type="EMBL" id="OHU47136.1"/>
    </source>
</evidence>
<reference evidence="1 2" key="1">
    <citation type="submission" date="2016-10" db="EMBL/GenBank/DDBJ databases">
        <title>Evaluation of Human, Veterinary and Environmental Mycobacterium chelonae Isolates by Core Genome Phylogenomic Analysis, Targeted Gene Comparison, and Anti-microbial Susceptibility Patterns: A Tale of Mistaken Identities.</title>
        <authorList>
            <person name="Fogelson S.B."/>
            <person name="Camus A.C."/>
            <person name="Lorenz W."/>
            <person name="Vasireddy R."/>
            <person name="Vasireddy S."/>
            <person name="Smith T."/>
            <person name="Brown-Elliott B.A."/>
            <person name="Wallace R.J.Jr."/>
            <person name="Hasan N.A."/>
            <person name="Reischl U."/>
            <person name="Sanchez S."/>
        </authorList>
    </citation>
    <scope>NUCLEOTIDE SEQUENCE [LARGE SCALE GENOMIC DNA]</scope>
    <source>
        <strain evidence="1 2">15515</strain>
    </source>
</reference>
<comment type="caution">
    <text evidence="1">The sequence shown here is derived from an EMBL/GenBank/DDBJ whole genome shotgun (WGS) entry which is preliminary data.</text>
</comment>
<name>A0A1S1LIA7_MYCCH</name>
<gene>
    <name evidence="1" type="ORF">BKG82_26115</name>
</gene>
<accession>A0A1S1LIA7</accession>
<sequence>MAADIARCGAVDWRWGNLVGNSSEALLQALDALYRAVLACDYEGAQRAVDEALALGATEGRVFEAAEFAVHVAPGGLMDLDELRFTPAVDGS</sequence>
<evidence type="ECO:0000313" key="2">
    <source>
        <dbReference type="Proteomes" id="UP000180043"/>
    </source>
</evidence>
<dbReference type="Proteomes" id="UP000180043">
    <property type="component" value="Unassembled WGS sequence"/>
</dbReference>